<organism evidence="4 5">
    <name type="scientific">Protopolystoma xenopodis</name>
    <dbReference type="NCBI Taxonomy" id="117903"/>
    <lineage>
        <taxon>Eukaryota</taxon>
        <taxon>Metazoa</taxon>
        <taxon>Spiralia</taxon>
        <taxon>Lophotrochozoa</taxon>
        <taxon>Platyhelminthes</taxon>
        <taxon>Monogenea</taxon>
        <taxon>Polyopisthocotylea</taxon>
        <taxon>Polystomatidea</taxon>
        <taxon>Polystomatidae</taxon>
        <taxon>Protopolystoma</taxon>
    </lineage>
</organism>
<reference evidence="4" key="1">
    <citation type="submission" date="2018-11" db="EMBL/GenBank/DDBJ databases">
        <authorList>
            <consortium name="Pathogen Informatics"/>
        </authorList>
    </citation>
    <scope>NUCLEOTIDE SEQUENCE</scope>
</reference>
<dbReference type="PANTHER" id="PTHR11902">
    <property type="entry name" value="ENOLASE"/>
    <property type="match status" value="1"/>
</dbReference>
<name>A0A3S5A0H0_9PLAT</name>
<feature type="domain" description="Enolase N-terminal" evidence="3">
    <location>
        <begin position="1"/>
        <end position="81"/>
    </location>
</feature>
<evidence type="ECO:0000256" key="2">
    <source>
        <dbReference type="ARBA" id="ARBA00022842"/>
    </source>
</evidence>
<evidence type="ECO:0000259" key="3">
    <source>
        <dbReference type="SMART" id="SM01193"/>
    </source>
</evidence>
<comment type="caution">
    <text evidence="4">The sequence shown here is derived from an EMBL/GenBank/DDBJ whole genome shotgun (WGS) entry which is preliminary data.</text>
</comment>
<dbReference type="GO" id="GO:0004634">
    <property type="term" value="F:phosphopyruvate hydratase activity"/>
    <property type="evidence" value="ECO:0007669"/>
    <property type="project" value="InterPro"/>
</dbReference>
<dbReference type="InterPro" id="IPR000941">
    <property type="entry name" value="Enolase"/>
</dbReference>
<gene>
    <name evidence="4" type="ORF">PXEA_LOCUS17838</name>
</gene>
<dbReference type="GO" id="GO:0000015">
    <property type="term" value="C:phosphopyruvate hydratase complex"/>
    <property type="evidence" value="ECO:0007669"/>
    <property type="project" value="InterPro"/>
</dbReference>
<keyword evidence="2" id="KW-0460">Magnesium</keyword>
<evidence type="ECO:0000313" key="5">
    <source>
        <dbReference type="Proteomes" id="UP000784294"/>
    </source>
</evidence>
<dbReference type="Pfam" id="PF03952">
    <property type="entry name" value="Enolase_N"/>
    <property type="match status" value="1"/>
</dbReference>
<dbReference type="SMART" id="SM01193">
    <property type="entry name" value="Enolase_N"/>
    <property type="match status" value="1"/>
</dbReference>
<dbReference type="EMBL" id="CAAALY010067539">
    <property type="protein sequence ID" value="VEL24398.1"/>
    <property type="molecule type" value="Genomic_DNA"/>
</dbReference>
<dbReference type="InterPro" id="IPR020811">
    <property type="entry name" value="Enolase_N"/>
</dbReference>
<keyword evidence="5" id="KW-1185">Reference proteome</keyword>
<dbReference type="Gene3D" id="3.30.390.10">
    <property type="entry name" value="Enolase-like, N-terminal domain"/>
    <property type="match status" value="1"/>
</dbReference>
<dbReference type="GO" id="GO:0006096">
    <property type="term" value="P:glycolytic process"/>
    <property type="evidence" value="ECO:0007669"/>
    <property type="project" value="InterPro"/>
</dbReference>
<dbReference type="SUPFAM" id="SSF54826">
    <property type="entry name" value="Enolase N-terminal domain-like"/>
    <property type="match status" value="1"/>
</dbReference>
<dbReference type="Proteomes" id="UP000784294">
    <property type="component" value="Unassembled WGS sequence"/>
</dbReference>
<dbReference type="InterPro" id="IPR029017">
    <property type="entry name" value="Enolase-like_N"/>
</dbReference>
<protein>
    <recommendedName>
        <fullName evidence="1">Enolase</fullName>
    </recommendedName>
</protein>
<dbReference type="OrthoDB" id="1739814at2759"/>
<evidence type="ECO:0000313" key="4">
    <source>
        <dbReference type="EMBL" id="VEL24398.1"/>
    </source>
</evidence>
<evidence type="ECO:0000256" key="1">
    <source>
        <dbReference type="ARBA" id="ARBA00017068"/>
    </source>
</evidence>
<dbReference type="GO" id="GO:0000287">
    <property type="term" value="F:magnesium ion binding"/>
    <property type="evidence" value="ECO:0007669"/>
    <property type="project" value="InterPro"/>
</dbReference>
<dbReference type="PANTHER" id="PTHR11902:SF1">
    <property type="entry name" value="ENOLASE"/>
    <property type="match status" value="1"/>
</dbReference>
<proteinExistence type="predicted"/>
<accession>A0A3S5A0H0</accession>
<dbReference type="AlphaFoldDB" id="A0A3S5A0H0"/>
<sequence>MFRVSVPSGASTGAYEAVELRDGGRDYLGKGVTKAVQHVNKVIGPALIKKNLPVTAQMEIDNFMTRELDSTENKSKLASMI</sequence>